<evidence type="ECO:0000313" key="4">
    <source>
        <dbReference type="Proteomes" id="UP000217895"/>
    </source>
</evidence>
<dbReference type="GO" id="GO:0016491">
    <property type="term" value="F:oxidoreductase activity"/>
    <property type="evidence" value="ECO:0007669"/>
    <property type="project" value="UniProtKB-KW"/>
</dbReference>
<dbReference type="PANTHER" id="PTHR44196:SF1">
    <property type="entry name" value="DEHYDROGENASE_REDUCTASE SDR FAMILY MEMBER 7B"/>
    <property type="match status" value="1"/>
</dbReference>
<dbReference type="PANTHER" id="PTHR44196">
    <property type="entry name" value="DEHYDROGENASE/REDUCTASE SDR FAMILY MEMBER 7B"/>
    <property type="match status" value="1"/>
</dbReference>
<proteinExistence type="inferred from homology"/>
<evidence type="ECO:0000256" key="2">
    <source>
        <dbReference type="ARBA" id="ARBA00023002"/>
    </source>
</evidence>
<dbReference type="AlphaFoldDB" id="A0A1Z4JN37"/>
<dbReference type="InterPro" id="IPR036291">
    <property type="entry name" value="NAD(P)-bd_dom_sf"/>
</dbReference>
<accession>A0A1Z4JN37</accession>
<dbReference type="EMBL" id="AP018203">
    <property type="protein sequence ID" value="BAY58120.1"/>
    <property type="molecule type" value="Genomic_DNA"/>
</dbReference>
<dbReference type="Pfam" id="PF00106">
    <property type="entry name" value="adh_short"/>
    <property type="match status" value="1"/>
</dbReference>
<dbReference type="PRINTS" id="PR00081">
    <property type="entry name" value="GDHRDH"/>
</dbReference>
<protein>
    <submittedName>
        <fullName evidence="3">Short-chain dehydrogenase/reductase SDR</fullName>
    </submittedName>
</protein>
<dbReference type="Gene3D" id="3.40.50.720">
    <property type="entry name" value="NAD(P)-binding Rossmann-like Domain"/>
    <property type="match status" value="1"/>
</dbReference>
<dbReference type="CDD" id="cd05233">
    <property type="entry name" value="SDR_c"/>
    <property type="match status" value="1"/>
</dbReference>
<dbReference type="Proteomes" id="UP000217895">
    <property type="component" value="Chromosome"/>
</dbReference>
<gene>
    <name evidence="3" type="ORF">NIES2135_49930</name>
</gene>
<evidence type="ECO:0000256" key="1">
    <source>
        <dbReference type="ARBA" id="ARBA00006484"/>
    </source>
</evidence>
<sequence>MFDLSLRSFAKRSERFQGSTILRNHLLDFRKRMFQELDMESEKREIVVVGASRGIGAAVAQHFAQKGDSVFSISRSQPIAGKWIQADISTPEGIQSIVSRIGDSTIDALLFMGGVWENGAFTDQYDFMTSSDQETRFVIAVNTIAPIELTKQLAKNLAQSDNPRAIFIGALSGLDHSPTIEVANTASKFGLRGAAQALKLALCDYKIGITVINPGNIATEEVIADIEEGRFTTQVPISLADVISTIEWILTLSNTVDIGEINMYQKG</sequence>
<comment type="similarity">
    <text evidence="1">Belongs to the short-chain dehydrogenases/reductases (SDR) family.</text>
</comment>
<evidence type="ECO:0000313" key="3">
    <source>
        <dbReference type="EMBL" id="BAY58120.1"/>
    </source>
</evidence>
<reference evidence="3 4" key="1">
    <citation type="submission" date="2017-06" db="EMBL/GenBank/DDBJ databases">
        <title>Genome sequencing of cyanobaciteial culture collection at National Institute for Environmental Studies (NIES).</title>
        <authorList>
            <person name="Hirose Y."/>
            <person name="Shimura Y."/>
            <person name="Fujisawa T."/>
            <person name="Nakamura Y."/>
            <person name="Kawachi M."/>
        </authorList>
    </citation>
    <scope>NUCLEOTIDE SEQUENCE [LARGE SCALE GENOMIC DNA]</scope>
    <source>
        <strain evidence="3 4">NIES-2135</strain>
    </source>
</reference>
<organism evidence="3 4">
    <name type="scientific">Leptolyngbya boryana NIES-2135</name>
    <dbReference type="NCBI Taxonomy" id="1973484"/>
    <lineage>
        <taxon>Bacteria</taxon>
        <taxon>Bacillati</taxon>
        <taxon>Cyanobacteriota</taxon>
        <taxon>Cyanophyceae</taxon>
        <taxon>Leptolyngbyales</taxon>
        <taxon>Leptolyngbyaceae</taxon>
        <taxon>Leptolyngbya group</taxon>
        <taxon>Leptolyngbya</taxon>
    </lineage>
</organism>
<dbReference type="SUPFAM" id="SSF51735">
    <property type="entry name" value="NAD(P)-binding Rossmann-fold domains"/>
    <property type="match status" value="1"/>
</dbReference>
<keyword evidence="4" id="KW-1185">Reference proteome</keyword>
<dbReference type="InterPro" id="IPR002347">
    <property type="entry name" value="SDR_fam"/>
</dbReference>
<dbReference type="GO" id="GO:0016020">
    <property type="term" value="C:membrane"/>
    <property type="evidence" value="ECO:0007669"/>
    <property type="project" value="TreeGrafter"/>
</dbReference>
<name>A0A1Z4JN37_LEPBY</name>
<keyword evidence="2" id="KW-0560">Oxidoreductase</keyword>